<dbReference type="PANTHER" id="PTHR10127">
    <property type="entry name" value="DISCOIDIN, CUB, EGF, LAMININ , AND ZINC METALLOPROTEASE DOMAIN CONTAINING"/>
    <property type="match status" value="1"/>
</dbReference>
<evidence type="ECO:0000256" key="12">
    <source>
        <dbReference type="RuleBase" id="RU361183"/>
    </source>
</evidence>
<keyword evidence="4 11" id="KW-0479">Metal-binding</keyword>
<evidence type="ECO:0000256" key="9">
    <source>
        <dbReference type="ARBA" id="ARBA00023157"/>
    </source>
</evidence>
<keyword evidence="14" id="KW-1185">Reference proteome</keyword>
<comment type="subcellular location">
    <subcellularLocation>
        <location evidence="1">Secreted</location>
    </subcellularLocation>
</comment>
<protein>
    <recommendedName>
        <fullName evidence="12">Metalloendopeptidase</fullName>
        <ecNumber evidence="12">3.4.24.-</ecNumber>
    </recommendedName>
</protein>
<evidence type="ECO:0000256" key="6">
    <source>
        <dbReference type="ARBA" id="ARBA00022801"/>
    </source>
</evidence>
<feature type="binding site" evidence="11">
    <location>
        <position position="100"/>
    </location>
    <ligand>
        <name>Zn(2+)</name>
        <dbReference type="ChEBI" id="CHEBI:29105"/>
        <note>catalytic</note>
    </ligand>
</feature>
<evidence type="ECO:0000313" key="14">
    <source>
        <dbReference type="Proteomes" id="UP000050761"/>
    </source>
</evidence>
<dbReference type="Pfam" id="PF01400">
    <property type="entry name" value="Astacin"/>
    <property type="match status" value="1"/>
</dbReference>
<dbReference type="PIRSF" id="PIRSF036365">
    <property type="entry name" value="Astacin_nematoda"/>
    <property type="match status" value="1"/>
</dbReference>
<reference evidence="15" key="1">
    <citation type="submission" date="2019-09" db="UniProtKB">
        <authorList>
            <consortium name="WormBaseParasite"/>
        </authorList>
    </citation>
    <scope>IDENTIFICATION</scope>
</reference>
<feature type="domain" description="Peptidase M12A" evidence="13">
    <location>
        <begin position="1"/>
        <end position="184"/>
    </location>
</feature>
<evidence type="ECO:0000256" key="5">
    <source>
        <dbReference type="ARBA" id="ARBA00022729"/>
    </source>
</evidence>
<evidence type="ECO:0000256" key="4">
    <source>
        <dbReference type="ARBA" id="ARBA00022723"/>
    </source>
</evidence>
<dbReference type="InterPro" id="IPR034035">
    <property type="entry name" value="Astacin-like_dom"/>
</dbReference>
<evidence type="ECO:0000256" key="10">
    <source>
        <dbReference type="ARBA" id="ARBA00023180"/>
    </source>
</evidence>
<comment type="caution">
    <text evidence="11">Lacks conserved residue(s) required for the propagation of feature annotation.</text>
</comment>
<keyword evidence="7 11" id="KW-0862">Zinc</keyword>
<dbReference type="GO" id="GO:0005576">
    <property type="term" value="C:extracellular region"/>
    <property type="evidence" value="ECO:0007669"/>
    <property type="project" value="UniProtKB-SubCell"/>
</dbReference>
<dbReference type="GO" id="GO:0018996">
    <property type="term" value="P:molting cycle, collagen and cuticulin-based cuticle"/>
    <property type="evidence" value="ECO:0007669"/>
    <property type="project" value="InterPro"/>
</dbReference>
<comment type="cofactor">
    <cofactor evidence="11 12">
        <name>Zn(2+)</name>
        <dbReference type="ChEBI" id="CHEBI:29105"/>
    </cofactor>
    <text evidence="11 12">Binds 1 zinc ion per subunit.</text>
</comment>
<dbReference type="PROSITE" id="PS51864">
    <property type="entry name" value="ASTACIN"/>
    <property type="match status" value="1"/>
</dbReference>
<dbReference type="PROSITE" id="PS00022">
    <property type="entry name" value="EGF_1"/>
    <property type="match status" value="1"/>
</dbReference>
<dbReference type="InterPro" id="IPR024079">
    <property type="entry name" value="MetalloPept_cat_dom_sf"/>
</dbReference>
<dbReference type="SMART" id="SM00235">
    <property type="entry name" value="ZnMc"/>
    <property type="match status" value="1"/>
</dbReference>
<evidence type="ECO:0000259" key="13">
    <source>
        <dbReference type="PROSITE" id="PS51864"/>
    </source>
</evidence>
<dbReference type="InterPro" id="IPR000742">
    <property type="entry name" value="EGF"/>
</dbReference>
<dbReference type="Gene3D" id="3.40.390.10">
    <property type="entry name" value="Collagenase (Catalytic Domain)"/>
    <property type="match status" value="1"/>
</dbReference>
<organism evidence="14 15">
    <name type="scientific">Heligmosomoides polygyrus</name>
    <name type="common">Parasitic roundworm</name>
    <dbReference type="NCBI Taxonomy" id="6339"/>
    <lineage>
        <taxon>Eukaryota</taxon>
        <taxon>Metazoa</taxon>
        <taxon>Ecdysozoa</taxon>
        <taxon>Nematoda</taxon>
        <taxon>Chromadorea</taxon>
        <taxon>Rhabditida</taxon>
        <taxon>Rhabditina</taxon>
        <taxon>Rhabditomorpha</taxon>
        <taxon>Strongyloidea</taxon>
        <taxon>Heligmosomidae</taxon>
        <taxon>Heligmosomoides</taxon>
    </lineage>
</organism>
<feature type="binding site" evidence="11">
    <location>
        <position position="106"/>
    </location>
    <ligand>
        <name>Zn(2+)</name>
        <dbReference type="ChEBI" id="CHEBI:29105"/>
        <note>catalytic</note>
    </ligand>
</feature>
<dbReference type="GO" id="GO:0006508">
    <property type="term" value="P:proteolysis"/>
    <property type="evidence" value="ECO:0007669"/>
    <property type="project" value="UniProtKB-KW"/>
</dbReference>
<keyword evidence="6 11" id="KW-0378">Hydrolase</keyword>
<dbReference type="InterPro" id="IPR001506">
    <property type="entry name" value="Peptidase_M12A"/>
</dbReference>
<dbReference type="PRINTS" id="PR00480">
    <property type="entry name" value="ASTACIN"/>
</dbReference>
<evidence type="ECO:0000256" key="3">
    <source>
        <dbReference type="ARBA" id="ARBA00022670"/>
    </source>
</evidence>
<keyword evidence="3 11" id="KW-0645">Protease</keyword>
<dbReference type="PROSITE" id="PS01186">
    <property type="entry name" value="EGF_2"/>
    <property type="match status" value="1"/>
</dbReference>
<keyword evidence="5" id="KW-0732">Signal</keyword>
<keyword evidence="2" id="KW-0964">Secreted</keyword>
<evidence type="ECO:0000256" key="1">
    <source>
        <dbReference type="ARBA" id="ARBA00004613"/>
    </source>
</evidence>
<dbReference type="InterPro" id="IPR006026">
    <property type="entry name" value="Peptidase_Metallo"/>
</dbReference>
<feature type="active site" evidence="11">
    <location>
        <position position="97"/>
    </location>
</feature>
<dbReference type="PANTHER" id="PTHR10127:SF780">
    <property type="entry name" value="METALLOENDOPEPTIDASE"/>
    <property type="match status" value="1"/>
</dbReference>
<dbReference type="WBParaSite" id="HPBE_0001832501-mRNA-1">
    <property type="protein sequence ID" value="HPBE_0001832501-mRNA-1"/>
    <property type="gene ID" value="HPBE_0001832501"/>
</dbReference>
<name>A0A183G8U6_HELPZ</name>
<keyword evidence="10" id="KW-0325">Glycoprotein</keyword>
<dbReference type="GO" id="GO:0004222">
    <property type="term" value="F:metalloendopeptidase activity"/>
    <property type="evidence" value="ECO:0007669"/>
    <property type="project" value="UniProtKB-UniRule"/>
</dbReference>
<feature type="binding site" evidence="11">
    <location>
        <position position="96"/>
    </location>
    <ligand>
        <name>Zn(2+)</name>
        <dbReference type="ChEBI" id="CHEBI:29105"/>
        <note>catalytic</note>
    </ligand>
</feature>
<dbReference type="SUPFAM" id="SSF55486">
    <property type="entry name" value="Metalloproteases ('zincins'), catalytic domain"/>
    <property type="match status" value="1"/>
</dbReference>
<dbReference type="AlphaFoldDB" id="A0A183G8U6"/>
<keyword evidence="8 11" id="KW-0482">Metalloprotease</keyword>
<evidence type="ECO:0000313" key="15">
    <source>
        <dbReference type="WBParaSite" id="HPBE_0001832501-mRNA-1"/>
    </source>
</evidence>
<sequence length="303" mass="33752">LTKDFREQADEIVADIEEEVSGVARRKRQAFKDRHYPNTTWANGVSYFFDPNASKSLSITIRVFVENGCWSYVGRLGKQQDLSLGEGCESVGTAAHELGHALGFYHTMSRHDRDQYFTKQTTNTNENYGLGYDCGSIMHYSAYSASYNNKPTLVPMDENYLETLGSRFIAFYDLWMLNKHYGCLDKCDKDPQAAKCENGGIPHPRDCTRCLCPNGYAGTLCDKRVSDLTSAFSQNSWAGANKKSEVIRIQPESPKCGATLQSPKNTQIEVRIDGISGTYASGGCPFGGVEIKAQEDQRSTGYR</sequence>
<evidence type="ECO:0000256" key="7">
    <source>
        <dbReference type="ARBA" id="ARBA00022833"/>
    </source>
</evidence>
<keyword evidence="9" id="KW-1015">Disulfide bond</keyword>
<accession>A0A183G8U6</accession>
<dbReference type="EC" id="3.4.24.-" evidence="12"/>
<dbReference type="GO" id="GO:0008270">
    <property type="term" value="F:zinc ion binding"/>
    <property type="evidence" value="ECO:0007669"/>
    <property type="project" value="UniProtKB-UniRule"/>
</dbReference>
<dbReference type="Proteomes" id="UP000050761">
    <property type="component" value="Unassembled WGS sequence"/>
</dbReference>
<evidence type="ECO:0000256" key="2">
    <source>
        <dbReference type="ARBA" id="ARBA00022525"/>
    </source>
</evidence>
<evidence type="ECO:0000256" key="8">
    <source>
        <dbReference type="ARBA" id="ARBA00023049"/>
    </source>
</evidence>
<proteinExistence type="predicted"/>
<dbReference type="InterPro" id="IPR017050">
    <property type="entry name" value="Metallopeptidase_nem"/>
</dbReference>
<evidence type="ECO:0000256" key="11">
    <source>
        <dbReference type="PROSITE-ProRule" id="PRU01211"/>
    </source>
</evidence>
<dbReference type="CDD" id="cd04280">
    <property type="entry name" value="ZnMc_astacin_like"/>
    <property type="match status" value="1"/>
</dbReference>